<evidence type="ECO:0000256" key="3">
    <source>
        <dbReference type="ARBA" id="ARBA00022448"/>
    </source>
</evidence>
<keyword evidence="7" id="KW-0496">Mitochondrion</keyword>
<feature type="region of interest" description="Disordered" evidence="10">
    <location>
        <begin position="257"/>
        <end position="343"/>
    </location>
</feature>
<reference evidence="12" key="1">
    <citation type="submission" date="2019-11" db="EMBL/GenBank/DDBJ databases">
        <title>Bipolaris sorokiniana Genome sequencing.</title>
        <authorList>
            <person name="Wang H."/>
        </authorList>
    </citation>
    <scope>NUCLEOTIDE SEQUENCE</scope>
</reference>
<keyword evidence="9" id="KW-0479">Metal-binding</keyword>
<dbReference type="SUPFAM" id="SSF89562">
    <property type="entry name" value="RraA-like"/>
    <property type="match status" value="1"/>
</dbReference>
<evidence type="ECO:0000256" key="10">
    <source>
        <dbReference type="SAM" id="MobiDB-lite"/>
    </source>
</evidence>
<feature type="binding site" evidence="9">
    <location>
        <position position="136"/>
    </location>
    <ligand>
        <name>substrate</name>
    </ligand>
</feature>
<evidence type="ECO:0000256" key="7">
    <source>
        <dbReference type="ARBA" id="ARBA00023128"/>
    </source>
</evidence>
<comment type="subcellular location">
    <subcellularLocation>
        <location evidence="1">Mitochondrion inner membrane</location>
    </subcellularLocation>
</comment>
<feature type="domain" description="Ubiquinol-cytochrome C reductase hinge" evidence="11">
    <location>
        <begin position="321"/>
        <end position="388"/>
    </location>
</feature>
<dbReference type="GO" id="GO:0008948">
    <property type="term" value="F:oxaloacetate decarboxylase activity"/>
    <property type="evidence" value="ECO:0007669"/>
    <property type="project" value="TreeGrafter"/>
</dbReference>
<evidence type="ECO:0000256" key="5">
    <source>
        <dbReference type="ARBA" id="ARBA00022792"/>
    </source>
</evidence>
<dbReference type="SUPFAM" id="SSF81531">
    <property type="entry name" value="Non-heme 11 kDa protein of cytochrome bc1 complex (Ubiquinol-cytochrome c reductase)"/>
    <property type="match status" value="1"/>
</dbReference>
<feature type="compositionally biased region" description="Basic and acidic residues" evidence="10">
    <location>
        <begin position="322"/>
        <end position="343"/>
    </location>
</feature>
<protein>
    <recommendedName>
        <fullName evidence="11">Ubiquinol-cytochrome C reductase hinge domain-containing protein</fullName>
    </recommendedName>
</protein>
<feature type="binding site" evidence="9">
    <location>
        <begin position="114"/>
        <end position="117"/>
    </location>
    <ligand>
        <name>substrate</name>
    </ligand>
</feature>
<keyword evidence="3" id="KW-0813">Transport</keyword>
<feature type="compositionally biased region" description="Polar residues" evidence="10">
    <location>
        <begin position="266"/>
        <end position="275"/>
    </location>
</feature>
<organism evidence="12 13">
    <name type="scientific">Cochliobolus sativus</name>
    <name type="common">Common root rot and spot blotch fungus</name>
    <name type="synonym">Bipolaris sorokiniana</name>
    <dbReference type="NCBI Taxonomy" id="45130"/>
    <lineage>
        <taxon>Eukaryota</taxon>
        <taxon>Fungi</taxon>
        <taxon>Dikarya</taxon>
        <taxon>Ascomycota</taxon>
        <taxon>Pezizomycotina</taxon>
        <taxon>Dothideomycetes</taxon>
        <taxon>Pleosporomycetidae</taxon>
        <taxon>Pleosporales</taxon>
        <taxon>Pleosporineae</taxon>
        <taxon>Pleosporaceae</taxon>
        <taxon>Bipolaris</taxon>
    </lineage>
</organism>
<evidence type="ECO:0000313" key="12">
    <source>
        <dbReference type="EMBL" id="KAF5853137.1"/>
    </source>
</evidence>
<evidence type="ECO:0000313" key="13">
    <source>
        <dbReference type="Proteomes" id="UP000624244"/>
    </source>
</evidence>
<proteinExistence type="inferred from homology"/>
<dbReference type="GO" id="GO:0005743">
    <property type="term" value="C:mitochondrial inner membrane"/>
    <property type="evidence" value="ECO:0007669"/>
    <property type="project" value="UniProtKB-SubCell"/>
</dbReference>
<feature type="compositionally biased region" description="Acidic residues" evidence="10">
    <location>
        <begin position="307"/>
        <end position="321"/>
    </location>
</feature>
<comment type="cofactor">
    <cofactor evidence="9">
        <name>Mg(2+)</name>
        <dbReference type="ChEBI" id="CHEBI:18420"/>
    </cofactor>
</comment>
<dbReference type="AlphaFoldDB" id="A0A8H5ZPU5"/>
<evidence type="ECO:0000256" key="8">
    <source>
        <dbReference type="ARBA" id="ARBA00023136"/>
    </source>
</evidence>
<keyword evidence="9" id="KW-0460">Magnesium</keyword>
<dbReference type="EMBL" id="WNKQ01000002">
    <property type="protein sequence ID" value="KAF5853137.1"/>
    <property type="molecule type" value="Genomic_DNA"/>
</dbReference>
<feature type="binding site" evidence="9">
    <location>
        <position position="137"/>
    </location>
    <ligand>
        <name>Mg(2+)</name>
        <dbReference type="ChEBI" id="CHEBI:18420"/>
    </ligand>
</feature>
<evidence type="ECO:0000256" key="2">
    <source>
        <dbReference type="ARBA" id="ARBA00006498"/>
    </source>
</evidence>
<dbReference type="CDD" id="cd16841">
    <property type="entry name" value="RraA_family"/>
    <property type="match status" value="1"/>
</dbReference>
<dbReference type="Pfam" id="PF03737">
    <property type="entry name" value="RraA-like"/>
    <property type="match status" value="1"/>
</dbReference>
<sequence length="388" mass="41810">MASPKWKKLYEYAACDLADGLLKLHVPGAGFLADIRPLLHTASIPKPEPRKVLAPASTFLMIPKATKSFPTPSQMPGNIPASNLSDSKPYADYTENGTIVVISQPSGQSCAVVGGIMAARMQHLGAEGIVVDGRVRDISALNQTKLPIWSKATSVIGAGAETKFHAHNVPVKIGETIVEAGDIIMIDPFENGVVAVPQAKVDELLELLPKLVEADEKVTADVGNGVSVEEAFKRHRAFTMGITDFFSDVWETFSHPSADAEHPVQGGTSTKSPASGTDEESGDEAEVNKQDAKSGGSDEQGHKPSEESEEDEDEEEEEEPDPKDTLEKECAESKECHGPKHHYDECAQRVTGQIEEKGKADEDCVEEFFHLAHCATQCAAPKLFAQLK</sequence>
<dbReference type="Pfam" id="PF02320">
    <property type="entry name" value="UCR_hinge"/>
    <property type="match status" value="1"/>
</dbReference>
<name>A0A8H5ZPU5_COCSA</name>
<comment type="similarity">
    <text evidence="2">Belongs to the UQCRH/QCR6 family.</text>
</comment>
<keyword evidence="5" id="KW-0999">Mitochondrion inner membrane</keyword>
<keyword evidence="6" id="KW-0249">Electron transport</keyword>
<evidence type="ECO:0000256" key="6">
    <source>
        <dbReference type="ARBA" id="ARBA00022982"/>
    </source>
</evidence>
<gene>
    <name evidence="12" type="ORF">GGP41_001726</name>
</gene>
<dbReference type="InterPro" id="IPR023184">
    <property type="entry name" value="Ubol_cytC_Rdtase_hinge_dom"/>
</dbReference>
<evidence type="ECO:0000256" key="9">
    <source>
        <dbReference type="PIRSR" id="PIRSR605493-1"/>
    </source>
</evidence>
<evidence type="ECO:0000256" key="4">
    <source>
        <dbReference type="ARBA" id="ARBA00022660"/>
    </source>
</evidence>
<dbReference type="PANTHER" id="PTHR33254">
    <property type="entry name" value="4-HYDROXY-4-METHYL-2-OXOGLUTARATE ALDOLASE 3-RELATED"/>
    <property type="match status" value="1"/>
</dbReference>
<dbReference type="PANTHER" id="PTHR33254:SF4">
    <property type="entry name" value="4-HYDROXY-4-METHYL-2-OXOGLUTARATE ALDOLASE 3-RELATED"/>
    <property type="match status" value="1"/>
</dbReference>
<dbReference type="Gene3D" id="3.50.30.40">
    <property type="entry name" value="Ribonuclease E inhibitor RraA/RraA-like"/>
    <property type="match status" value="1"/>
</dbReference>
<dbReference type="Proteomes" id="UP000624244">
    <property type="component" value="Unassembled WGS sequence"/>
</dbReference>
<keyword evidence="4" id="KW-0679">Respiratory chain</keyword>
<accession>A0A8H5ZPU5</accession>
<dbReference type="GO" id="GO:0046872">
    <property type="term" value="F:metal ion binding"/>
    <property type="evidence" value="ECO:0007669"/>
    <property type="project" value="UniProtKB-KW"/>
</dbReference>
<dbReference type="InterPro" id="IPR005493">
    <property type="entry name" value="RraA/RraA-like"/>
</dbReference>
<dbReference type="InterPro" id="IPR036704">
    <property type="entry name" value="RraA/RraA-like_sf"/>
</dbReference>
<evidence type="ECO:0000256" key="1">
    <source>
        <dbReference type="ARBA" id="ARBA00004273"/>
    </source>
</evidence>
<keyword evidence="8" id="KW-0472">Membrane</keyword>
<dbReference type="Gene3D" id="1.10.287.20">
    <property type="entry name" value="Ubiquinol-cytochrome C reductase hinge domain"/>
    <property type="match status" value="1"/>
</dbReference>
<dbReference type="GO" id="GO:0047443">
    <property type="term" value="F:4-hydroxy-4-methyl-2-oxoglutarate aldolase activity"/>
    <property type="evidence" value="ECO:0007669"/>
    <property type="project" value="TreeGrafter"/>
</dbReference>
<dbReference type="InterPro" id="IPR036811">
    <property type="entry name" value="Ubol_cytC_Rdtase_hinge_dom_sf"/>
</dbReference>
<comment type="caution">
    <text evidence="12">The sequence shown here is derived from an EMBL/GenBank/DDBJ whole genome shotgun (WGS) entry which is preliminary data.</text>
</comment>
<evidence type="ECO:0000259" key="11">
    <source>
        <dbReference type="Pfam" id="PF02320"/>
    </source>
</evidence>